<dbReference type="EMBL" id="CP000529">
    <property type="protein sequence ID" value="ABM37308.1"/>
    <property type="molecule type" value="Genomic_DNA"/>
</dbReference>
<organism evidence="2 3">
    <name type="scientific">Polaromonas naphthalenivorans (strain CJ2)</name>
    <dbReference type="NCBI Taxonomy" id="365044"/>
    <lineage>
        <taxon>Bacteria</taxon>
        <taxon>Pseudomonadati</taxon>
        <taxon>Pseudomonadota</taxon>
        <taxon>Betaproteobacteria</taxon>
        <taxon>Burkholderiales</taxon>
        <taxon>Comamonadaceae</taxon>
        <taxon>Polaromonas</taxon>
    </lineage>
</organism>
<gene>
    <name evidence="2" type="ordered locus">Pnap_1999</name>
</gene>
<protein>
    <submittedName>
        <fullName evidence="2">Uncharacterized protein</fullName>
    </submittedName>
</protein>
<feature type="region of interest" description="Disordered" evidence="1">
    <location>
        <begin position="1"/>
        <end position="24"/>
    </location>
</feature>
<proteinExistence type="predicted"/>
<feature type="compositionally biased region" description="Basic residues" evidence="1">
    <location>
        <begin position="49"/>
        <end position="59"/>
    </location>
</feature>
<dbReference type="AlphaFoldDB" id="A1VNT0"/>
<sequence>MIGPNCSGTSAPRNPRSTASSWTASLARNASSSCTCGPTRCLRKVSGQARRRASRKSSAHWRNSPSGATCESQPDIARFSTLSDYYRAHYLYRLSQGGEAVESALAVFERTLRHRAELQTVALEDIASGLQTLRLS</sequence>
<dbReference type="eggNOG" id="ENOG502Z7IU">
    <property type="taxonomic scope" value="Bacteria"/>
</dbReference>
<feature type="compositionally biased region" description="Polar residues" evidence="1">
    <location>
        <begin position="60"/>
        <end position="72"/>
    </location>
</feature>
<dbReference type="InterPro" id="IPR013493">
    <property type="entry name" value="CHP02677"/>
</dbReference>
<dbReference type="Pfam" id="PF09660">
    <property type="entry name" value="DUF2397"/>
    <property type="match status" value="1"/>
</dbReference>
<evidence type="ECO:0000256" key="1">
    <source>
        <dbReference type="SAM" id="MobiDB-lite"/>
    </source>
</evidence>
<accession>A1VNT0</accession>
<dbReference type="KEGG" id="pna:Pnap_1999"/>
<keyword evidence="3" id="KW-1185">Reference proteome</keyword>
<evidence type="ECO:0000313" key="2">
    <source>
        <dbReference type="EMBL" id="ABM37308.1"/>
    </source>
</evidence>
<dbReference type="STRING" id="365044.Pnap_1999"/>
<feature type="region of interest" description="Disordered" evidence="1">
    <location>
        <begin position="47"/>
        <end position="72"/>
    </location>
</feature>
<evidence type="ECO:0000313" key="3">
    <source>
        <dbReference type="Proteomes" id="UP000000644"/>
    </source>
</evidence>
<dbReference type="Proteomes" id="UP000000644">
    <property type="component" value="Chromosome"/>
</dbReference>
<reference evidence="3" key="1">
    <citation type="journal article" date="2009" name="Environ. Microbiol.">
        <title>The genome of Polaromonas naphthalenivorans strain CJ2, isolated from coal tar-contaminated sediment, reveals physiological and metabolic versatility and evolution through extensive horizontal gene transfer.</title>
        <authorList>
            <person name="Yagi J.M."/>
            <person name="Sims D."/>
            <person name="Brettin T."/>
            <person name="Bruce D."/>
            <person name="Madsen E.L."/>
        </authorList>
    </citation>
    <scope>NUCLEOTIDE SEQUENCE [LARGE SCALE GENOMIC DNA]</scope>
    <source>
        <strain evidence="3">CJ2</strain>
    </source>
</reference>
<name>A1VNT0_POLNA</name>
<dbReference type="HOGENOM" id="CLU_1873517_0_0_4"/>